<dbReference type="Proteomes" id="UP001054837">
    <property type="component" value="Unassembled WGS sequence"/>
</dbReference>
<dbReference type="AlphaFoldDB" id="A0AAV4U5K6"/>
<comment type="caution">
    <text evidence="2">The sequence shown here is derived from an EMBL/GenBank/DDBJ whole genome shotgun (WGS) entry which is preliminary data.</text>
</comment>
<feature type="compositionally biased region" description="Basic and acidic residues" evidence="1">
    <location>
        <begin position="195"/>
        <end position="219"/>
    </location>
</feature>
<feature type="region of interest" description="Disordered" evidence="1">
    <location>
        <begin position="108"/>
        <end position="127"/>
    </location>
</feature>
<sequence length="269" mass="30362">MSESVHSVEKTEGDVHVTREVSQDTIPTPTDFQSSGPKTTNSDYVLPSLLDPDDLVLSNALKNLQCNEVSVSCKHTSEVKLNNQKDVSNASKRNDPQCAKVNDVNLQHSENEDSRSDKNHAHQGQQECSLKLSNLDSNNDGAALPATTTNVSEKHLEDLEQNMEESKKMDAFCSSSKTPCLVEREVSNNASVEHSAYKEEQKKKYEEEQKHREEQRKESESDDVQDLLRMLLVLGDREGIRFVSQTLQSSDDSVNKKRSRKRNRCRSKK</sequence>
<feature type="compositionally biased region" description="Basic residues" evidence="1">
    <location>
        <begin position="256"/>
        <end position="269"/>
    </location>
</feature>
<evidence type="ECO:0000313" key="3">
    <source>
        <dbReference type="Proteomes" id="UP001054837"/>
    </source>
</evidence>
<reference evidence="2 3" key="1">
    <citation type="submission" date="2021-06" db="EMBL/GenBank/DDBJ databases">
        <title>Caerostris darwini draft genome.</title>
        <authorList>
            <person name="Kono N."/>
            <person name="Arakawa K."/>
        </authorList>
    </citation>
    <scope>NUCLEOTIDE SEQUENCE [LARGE SCALE GENOMIC DNA]</scope>
</reference>
<evidence type="ECO:0000256" key="1">
    <source>
        <dbReference type="SAM" id="MobiDB-lite"/>
    </source>
</evidence>
<feature type="compositionally biased region" description="Basic and acidic residues" evidence="1">
    <location>
        <begin position="1"/>
        <end position="22"/>
    </location>
</feature>
<accession>A0AAV4U5K6</accession>
<organism evidence="2 3">
    <name type="scientific">Caerostris darwini</name>
    <dbReference type="NCBI Taxonomy" id="1538125"/>
    <lineage>
        <taxon>Eukaryota</taxon>
        <taxon>Metazoa</taxon>
        <taxon>Ecdysozoa</taxon>
        <taxon>Arthropoda</taxon>
        <taxon>Chelicerata</taxon>
        <taxon>Arachnida</taxon>
        <taxon>Araneae</taxon>
        <taxon>Araneomorphae</taxon>
        <taxon>Entelegynae</taxon>
        <taxon>Araneoidea</taxon>
        <taxon>Araneidae</taxon>
        <taxon>Caerostris</taxon>
    </lineage>
</organism>
<feature type="compositionally biased region" description="Polar residues" evidence="1">
    <location>
        <begin position="23"/>
        <end position="43"/>
    </location>
</feature>
<feature type="region of interest" description="Disordered" evidence="1">
    <location>
        <begin position="191"/>
        <end position="225"/>
    </location>
</feature>
<evidence type="ECO:0000313" key="2">
    <source>
        <dbReference type="EMBL" id="GIY53073.1"/>
    </source>
</evidence>
<feature type="region of interest" description="Disordered" evidence="1">
    <location>
        <begin position="244"/>
        <end position="269"/>
    </location>
</feature>
<keyword evidence="3" id="KW-1185">Reference proteome</keyword>
<proteinExistence type="predicted"/>
<dbReference type="EMBL" id="BPLQ01010738">
    <property type="protein sequence ID" value="GIY53073.1"/>
    <property type="molecule type" value="Genomic_DNA"/>
</dbReference>
<gene>
    <name evidence="2" type="ORF">CDAR_308951</name>
</gene>
<feature type="region of interest" description="Disordered" evidence="1">
    <location>
        <begin position="1"/>
        <end position="47"/>
    </location>
</feature>
<feature type="region of interest" description="Disordered" evidence="1">
    <location>
        <begin position="132"/>
        <end position="151"/>
    </location>
</feature>
<feature type="compositionally biased region" description="Basic and acidic residues" evidence="1">
    <location>
        <begin position="109"/>
        <end position="120"/>
    </location>
</feature>
<name>A0AAV4U5K6_9ARAC</name>
<protein>
    <submittedName>
        <fullName evidence="2">Uncharacterized protein</fullName>
    </submittedName>
</protein>